<sequence>MYWFCLFVTVIAILLVWQIRRTGVGRSIIAVRDNELTAAAYTVSPTAKKIIAFAVSGGLAALAGGLLPLLSAQLELSPNGGWFDVEQSLRVVAVAVVGGIASITGAILGVIVIVAIPILFDGTPQVKLFASSIGMLVVLLYFPGGLISIIHSGRDLLLGWLAKRTGWEPKRNTQVGSVSSLASVKTHDESSAMPLVATDVTVRFSGRVVVDGASITVKPGEIVGLIGTNGAGKSTLMNAISGFVPSSGTIEIFGTEAHNRSAPHRARLGIGRAFQNARLFASLSVRETLMVALEARERSLLVPSMLSLPPSPQREKRKRKQANEIIGYLGLSRYADALLGELSTGTRRIVELGALLALDSELLLLDEPTAGVAQKETEAFGPLIESIRKELGASILIIEHDMPMVMSISDRIYCLEAGCVIAEGEPKAIRSDPAVIASYLGTDERAIARSDS</sequence>
<evidence type="ECO:0000256" key="2">
    <source>
        <dbReference type="ARBA" id="ARBA00022448"/>
    </source>
</evidence>
<dbReference type="Pfam" id="PF00005">
    <property type="entry name" value="ABC_tran"/>
    <property type="match status" value="1"/>
</dbReference>
<reference evidence="11" key="1">
    <citation type="submission" date="2020-05" db="EMBL/GenBank/DDBJ databases">
        <authorList>
            <person name="Chiriac C."/>
            <person name="Salcher M."/>
            <person name="Ghai R."/>
            <person name="Kavagutti S V."/>
        </authorList>
    </citation>
    <scope>NUCLEOTIDE SEQUENCE</scope>
</reference>
<dbReference type="EMBL" id="CAFBOK010000095">
    <property type="protein sequence ID" value="CAB4984712.1"/>
    <property type="molecule type" value="Genomic_DNA"/>
</dbReference>
<keyword evidence="6" id="KW-0067">ATP-binding</keyword>
<evidence type="ECO:0000256" key="7">
    <source>
        <dbReference type="ARBA" id="ARBA00022989"/>
    </source>
</evidence>
<feature type="transmembrane region" description="Helical" evidence="9">
    <location>
        <begin position="50"/>
        <end position="70"/>
    </location>
</feature>
<gene>
    <name evidence="12" type="ORF">UFOPK3927_00928</name>
    <name evidence="11" type="ORF">UFOPK4201_01470</name>
</gene>
<dbReference type="SMART" id="SM00382">
    <property type="entry name" value="AAA"/>
    <property type="match status" value="1"/>
</dbReference>
<dbReference type="Gene3D" id="3.40.50.300">
    <property type="entry name" value="P-loop containing nucleotide triphosphate hydrolases"/>
    <property type="match status" value="1"/>
</dbReference>
<proteinExistence type="predicted"/>
<evidence type="ECO:0000256" key="3">
    <source>
        <dbReference type="ARBA" id="ARBA00022475"/>
    </source>
</evidence>
<keyword evidence="7 9" id="KW-1133">Transmembrane helix</keyword>
<dbReference type="Pfam" id="PF12399">
    <property type="entry name" value="BCA_ABC_TP_C"/>
    <property type="match status" value="1"/>
</dbReference>
<accession>A0A6J6AQ23</accession>
<dbReference type="InterPro" id="IPR003439">
    <property type="entry name" value="ABC_transporter-like_ATP-bd"/>
</dbReference>
<keyword evidence="8 9" id="KW-0472">Membrane</keyword>
<evidence type="ECO:0000256" key="8">
    <source>
        <dbReference type="ARBA" id="ARBA00023136"/>
    </source>
</evidence>
<keyword evidence="2" id="KW-0813">Transport</keyword>
<dbReference type="PANTHER" id="PTHR45772">
    <property type="entry name" value="CONSERVED COMPONENT OF ABC TRANSPORTER FOR NATURAL AMINO ACIDS-RELATED"/>
    <property type="match status" value="1"/>
</dbReference>
<dbReference type="EMBL" id="CAEUNJ010000070">
    <property type="protein sequence ID" value="CAB4372418.1"/>
    <property type="molecule type" value="Genomic_DNA"/>
</dbReference>
<evidence type="ECO:0000313" key="11">
    <source>
        <dbReference type="EMBL" id="CAB4372418.1"/>
    </source>
</evidence>
<dbReference type="GO" id="GO:0016887">
    <property type="term" value="F:ATP hydrolysis activity"/>
    <property type="evidence" value="ECO:0007669"/>
    <property type="project" value="InterPro"/>
</dbReference>
<organism evidence="11">
    <name type="scientific">freshwater metagenome</name>
    <dbReference type="NCBI Taxonomy" id="449393"/>
    <lineage>
        <taxon>unclassified sequences</taxon>
        <taxon>metagenomes</taxon>
        <taxon>ecological metagenomes</taxon>
    </lineage>
</organism>
<keyword evidence="4 9" id="KW-0812">Transmembrane</keyword>
<evidence type="ECO:0000256" key="6">
    <source>
        <dbReference type="ARBA" id="ARBA00022840"/>
    </source>
</evidence>
<dbReference type="GO" id="GO:0022857">
    <property type="term" value="F:transmembrane transporter activity"/>
    <property type="evidence" value="ECO:0007669"/>
    <property type="project" value="InterPro"/>
</dbReference>
<dbReference type="Pfam" id="PF02653">
    <property type="entry name" value="BPD_transp_2"/>
    <property type="match status" value="1"/>
</dbReference>
<evidence type="ECO:0000256" key="1">
    <source>
        <dbReference type="ARBA" id="ARBA00004651"/>
    </source>
</evidence>
<dbReference type="InterPro" id="IPR032823">
    <property type="entry name" value="BCA_ABC_TP_C"/>
</dbReference>
<dbReference type="InterPro" id="IPR003593">
    <property type="entry name" value="AAA+_ATPase"/>
</dbReference>
<keyword evidence="3" id="KW-1003">Cell membrane</keyword>
<name>A0A6J6AQ23_9ZZZZ</name>
<feature type="transmembrane region" description="Helical" evidence="9">
    <location>
        <begin position="128"/>
        <end position="150"/>
    </location>
</feature>
<feature type="domain" description="ABC transporter" evidence="10">
    <location>
        <begin position="195"/>
        <end position="442"/>
    </location>
</feature>
<dbReference type="InterPro" id="IPR001851">
    <property type="entry name" value="ABC_transp_permease"/>
</dbReference>
<evidence type="ECO:0000256" key="9">
    <source>
        <dbReference type="SAM" id="Phobius"/>
    </source>
</evidence>
<keyword evidence="5" id="KW-0547">Nucleotide-binding</keyword>
<evidence type="ECO:0000256" key="5">
    <source>
        <dbReference type="ARBA" id="ARBA00022741"/>
    </source>
</evidence>
<dbReference type="InterPro" id="IPR027417">
    <property type="entry name" value="P-loop_NTPase"/>
</dbReference>
<comment type="subcellular location">
    <subcellularLocation>
        <location evidence="1">Cell membrane</location>
        <topology evidence="1">Multi-pass membrane protein</topology>
    </subcellularLocation>
</comment>
<evidence type="ECO:0000313" key="12">
    <source>
        <dbReference type="EMBL" id="CAB4984712.1"/>
    </source>
</evidence>
<dbReference type="GO" id="GO:0005886">
    <property type="term" value="C:plasma membrane"/>
    <property type="evidence" value="ECO:0007669"/>
    <property type="project" value="UniProtKB-SubCell"/>
</dbReference>
<feature type="transmembrane region" description="Helical" evidence="9">
    <location>
        <begin position="91"/>
        <end position="116"/>
    </location>
</feature>
<dbReference type="PROSITE" id="PS50893">
    <property type="entry name" value="ABC_TRANSPORTER_2"/>
    <property type="match status" value="1"/>
</dbReference>
<evidence type="ECO:0000256" key="4">
    <source>
        <dbReference type="ARBA" id="ARBA00022692"/>
    </source>
</evidence>
<evidence type="ECO:0000259" key="10">
    <source>
        <dbReference type="PROSITE" id="PS50893"/>
    </source>
</evidence>
<dbReference type="AlphaFoldDB" id="A0A6J6AQ23"/>
<protein>
    <submittedName>
        <fullName evidence="11">Unannotated protein</fullName>
    </submittedName>
</protein>
<dbReference type="InterPro" id="IPR051120">
    <property type="entry name" value="ABC_AA/LPS_Transport"/>
</dbReference>
<dbReference type="GO" id="GO:0005524">
    <property type="term" value="F:ATP binding"/>
    <property type="evidence" value="ECO:0007669"/>
    <property type="project" value="UniProtKB-KW"/>
</dbReference>
<dbReference type="SUPFAM" id="SSF52540">
    <property type="entry name" value="P-loop containing nucleoside triphosphate hydrolases"/>
    <property type="match status" value="1"/>
</dbReference>